<reference evidence="2 3" key="1">
    <citation type="submission" date="2020-03" db="EMBL/GenBank/DDBJ databases">
        <title>WGS of actinomycetes isolated from Thailand.</title>
        <authorList>
            <person name="Thawai C."/>
        </authorList>
    </citation>
    <scope>NUCLEOTIDE SEQUENCE [LARGE SCALE GENOMIC DNA]</scope>
    <source>
        <strain evidence="2 3">HSS6-12</strain>
    </source>
</reference>
<evidence type="ECO:0000313" key="2">
    <source>
        <dbReference type="EMBL" id="NJP35500.1"/>
    </source>
</evidence>
<name>A0ABX0ZC59_9ACTN</name>
<proteinExistence type="predicted"/>
<sequence length="185" mass="19843">MSRPPTPPPYPYARPTPSGRGAGWWILGAVLVVVIAVGGVVVFCAGLWTYANHDRPELIDNPPVSEVAESACATMRATVAAKAAPPGALVDARVRAIREQNAAVTAMVAQVRDLDRDLLADDRPTSAWLADWETLVEARERYAADLAAGRRPQFAVPTVDGEPLTDRMNSVGLTCEVPPQLVHLQ</sequence>
<dbReference type="RefSeq" id="WP_168003809.1">
    <property type="nucleotide sequence ID" value="NZ_JAATEO010000044.1"/>
</dbReference>
<organism evidence="2 3">
    <name type="scientific">Micromonospora thermarum</name>
    <dbReference type="NCBI Taxonomy" id="2720024"/>
    <lineage>
        <taxon>Bacteria</taxon>
        <taxon>Bacillati</taxon>
        <taxon>Actinomycetota</taxon>
        <taxon>Actinomycetes</taxon>
        <taxon>Micromonosporales</taxon>
        <taxon>Micromonosporaceae</taxon>
        <taxon>Micromonospora</taxon>
    </lineage>
</organism>
<keyword evidence="1" id="KW-0812">Transmembrane</keyword>
<accession>A0ABX0ZC59</accession>
<keyword evidence="1" id="KW-1133">Transmembrane helix</keyword>
<keyword evidence="1" id="KW-0472">Membrane</keyword>
<evidence type="ECO:0000256" key="1">
    <source>
        <dbReference type="SAM" id="Phobius"/>
    </source>
</evidence>
<feature type="transmembrane region" description="Helical" evidence="1">
    <location>
        <begin position="24"/>
        <end position="48"/>
    </location>
</feature>
<keyword evidence="3" id="KW-1185">Reference proteome</keyword>
<dbReference type="Proteomes" id="UP000783871">
    <property type="component" value="Unassembled WGS sequence"/>
</dbReference>
<comment type="caution">
    <text evidence="2">The sequence shown here is derived from an EMBL/GenBank/DDBJ whole genome shotgun (WGS) entry which is preliminary data.</text>
</comment>
<dbReference type="EMBL" id="JAATEO010000044">
    <property type="protein sequence ID" value="NJP35500.1"/>
    <property type="molecule type" value="Genomic_DNA"/>
</dbReference>
<gene>
    <name evidence="2" type="ORF">HCJ94_26910</name>
</gene>
<evidence type="ECO:0000313" key="3">
    <source>
        <dbReference type="Proteomes" id="UP000783871"/>
    </source>
</evidence>
<protein>
    <submittedName>
        <fullName evidence="2">Uncharacterized protein</fullName>
    </submittedName>
</protein>